<gene>
    <name evidence="1" type="ORF">FKY71_14100</name>
</gene>
<accession>A0A540VNR0</accession>
<proteinExistence type="predicted"/>
<sequence>MLSELGMTVQGHNPTLWTTPIETADLYVIHWPDAIFWGDASQKRLWFWIARVLTNLTLLKARGTRILWVVHNLQPHDLSPERQRAWTVYARGFSRLVDGWLTLSPSTAEPAIGRYPALGRKRHSFIWHPPYADAYGGPHAQARAELGLPEDALVFGHAGLLRPYKTLGPLAARFGEIAPDGAILLLTGMAKDGAERELDALVGAVRGLDYREGRLSAAEFDRALTAMDVFVAPYARFLHSGALVHALSRGCVVVAPRAPFTEDLERELGAAWVVLYEGDEPDMSVMAKAADGAQRQDGRMPDLSPLEPEQNLARLRDLLRGLGLDVKGETANASRFAV</sequence>
<dbReference type="AlphaFoldDB" id="A0A540VNR0"/>
<reference evidence="1 2" key="1">
    <citation type="submission" date="2019-06" db="EMBL/GenBank/DDBJ databases">
        <title>Metagenome assembled Genome of Spiribacter salinus SL48-SHIP from the microbial mat of Salt Lake 48 (Novosibirsk region, Russia).</title>
        <authorList>
            <person name="Shipova A."/>
            <person name="Rozanov A.S."/>
            <person name="Bryanskaya A.V."/>
            <person name="Peltek S.E."/>
        </authorList>
    </citation>
    <scope>NUCLEOTIDE SEQUENCE [LARGE SCALE GENOMIC DNA]</scope>
    <source>
        <strain evidence="1">SL48-SHIP-2</strain>
    </source>
</reference>
<organism evidence="1 2">
    <name type="scientific">Spiribacter salinus</name>
    <dbReference type="NCBI Taxonomy" id="1335746"/>
    <lineage>
        <taxon>Bacteria</taxon>
        <taxon>Pseudomonadati</taxon>
        <taxon>Pseudomonadota</taxon>
        <taxon>Gammaproteobacteria</taxon>
        <taxon>Chromatiales</taxon>
        <taxon>Ectothiorhodospiraceae</taxon>
        <taxon>Spiribacter</taxon>
    </lineage>
</organism>
<dbReference type="GO" id="GO:0016740">
    <property type="term" value="F:transferase activity"/>
    <property type="evidence" value="ECO:0007669"/>
    <property type="project" value="UniProtKB-KW"/>
</dbReference>
<evidence type="ECO:0000313" key="2">
    <source>
        <dbReference type="Proteomes" id="UP000315400"/>
    </source>
</evidence>
<dbReference type="SUPFAM" id="SSF53756">
    <property type="entry name" value="UDP-Glycosyltransferase/glycogen phosphorylase"/>
    <property type="match status" value="1"/>
</dbReference>
<evidence type="ECO:0000313" key="1">
    <source>
        <dbReference type="EMBL" id="TQE98391.1"/>
    </source>
</evidence>
<comment type="caution">
    <text evidence="1">The sequence shown here is derived from an EMBL/GenBank/DDBJ whole genome shotgun (WGS) entry which is preliminary data.</text>
</comment>
<dbReference type="Gene3D" id="3.40.50.2000">
    <property type="entry name" value="Glycogen Phosphorylase B"/>
    <property type="match status" value="1"/>
</dbReference>
<name>A0A540VNR0_9GAMM</name>
<protein>
    <submittedName>
        <fullName evidence="1">Glycosyltransferase</fullName>
    </submittedName>
</protein>
<dbReference type="Proteomes" id="UP000315400">
    <property type="component" value="Unassembled WGS sequence"/>
</dbReference>
<keyword evidence="1" id="KW-0808">Transferase</keyword>
<dbReference type="EMBL" id="VIFK01000211">
    <property type="protein sequence ID" value="TQE98391.1"/>
    <property type="molecule type" value="Genomic_DNA"/>
</dbReference>